<feature type="region of interest" description="Disordered" evidence="1">
    <location>
        <begin position="533"/>
        <end position="573"/>
    </location>
</feature>
<dbReference type="Pfam" id="PF14441">
    <property type="entry name" value="OTT_1508_deam"/>
    <property type="match status" value="1"/>
</dbReference>
<evidence type="ECO:0000313" key="2">
    <source>
        <dbReference type="EMBL" id="CAA7263640.1"/>
    </source>
</evidence>
<organism evidence="2 3">
    <name type="scientific">Cyclocybe aegerita</name>
    <name type="common">Black poplar mushroom</name>
    <name type="synonym">Agrocybe aegerita</name>
    <dbReference type="NCBI Taxonomy" id="1973307"/>
    <lineage>
        <taxon>Eukaryota</taxon>
        <taxon>Fungi</taxon>
        <taxon>Dikarya</taxon>
        <taxon>Basidiomycota</taxon>
        <taxon>Agaricomycotina</taxon>
        <taxon>Agaricomycetes</taxon>
        <taxon>Agaricomycetidae</taxon>
        <taxon>Agaricales</taxon>
        <taxon>Agaricineae</taxon>
        <taxon>Bolbitiaceae</taxon>
        <taxon>Cyclocybe</taxon>
    </lineage>
</organism>
<dbReference type="AlphaFoldDB" id="A0A8S0VVD7"/>
<gene>
    <name evidence="2" type="ORF">AAE3_LOCUS5812</name>
</gene>
<protein>
    <submittedName>
        <fullName evidence="2">Uncharacterized protein</fullName>
    </submittedName>
</protein>
<comment type="caution">
    <text evidence="2">The sequence shown here is derived from an EMBL/GenBank/DDBJ whole genome shotgun (WGS) entry which is preliminary data.</text>
</comment>
<sequence>MSSSSPSTGSTRDPLFNSQLHDSSCRIRSLTTILQGLKDCGPATKSNAIPDFLNHLTTLLTCGDKYDGDAKKVIAVTGAQFEEGFRTLVVTQNPYATQKLEGLLKVRKITREEDRTSEEVMKGAIGVPLQEHIKDIITMLSSDLPCEGDSDFDDFCQFVVARCFRKLRVRVRQDKVLYERVFDTLHKWRPKDELDLPIMKVAQPTWTKRHDMILGGRFKPTKEEGVTYWEFSKDTIRDWAQFLAWILMKLDSAVTAVHDIYSSQTEIDGKIYFHVHVLCRELYYFLGLEDGYIVKTLLKKATGAFRLRDTNLGASDEDIEKEIETDMRREEQETMATFVFRYLKTVVSWHTAIFTLLQEPRTKVLATSVTVGLIEVYPQTKEVTPLAELEREYHRRFPLANDQERSNMMSVLEKHYKPAFTGSIHAEATLMGLLNYYSQNATVPLPRDVVDAPDLLRELFVPTTERAIAVSKKCCWCCQRLGELLEPNISLPGTHGILFAWNPPFVGIDAEVLEILEHELWSKLRQHLRNGAFSTTHSRHSSGSSPKARRIVQREPHPEHKEKIDEANPWFMS</sequence>
<dbReference type="Proteomes" id="UP000467700">
    <property type="component" value="Unassembled WGS sequence"/>
</dbReference>
<evidence type="ECO:0000256" key="1">
    <source>
        <dbReference type="SAM" id="MobiDB-lite"/>
    </source>
</evidence>
<keyword evidence="3" id="KW-1185">Reference proteome</keyword>
<name>A0A8S0VVD7_CYCAE</name>
<dbReference type="OrthoDB" id="3065631at2759"/>
<accession>A0A8S0VVD7</accession>
<evidence type="ECO:0000313" key="3">
    <source>
        <dbReference type="Proteomes" id="UP000467700"/>
    </source>
</evidence>
<feature type="compositionally biased region" description="Basic and acidic residues" evidence="1">
    <location>
        <begin position="552"/>
        <end position="566"/>
    </location>
</feature>
<dbReference type="EMBL" id="CACVBS010000040">
    <property type="protein sequence ID" value="CAA7263640.1"/>
    <property type="molecule type" value="Genomic_DNA"/>
</dbReference>
<proteinExistence type="predicted"/>
<reference evidence="2 3" key="1">
    <citation type="submission" date="2020-01" db="EMBL/GenBank/DDBJ databases">
        <authorList>
            <person name="Gupta K D."/>
        </authorList>
    </citation>
    <scope>NUCLEOTIDE SEQUENCE [LARGE SCALE GENOMIC DNA]</scope>
</reference>
<dbReference type="InterPro" id="IPR027796">
    <property type="entry name" value="OTT_1508_deam-like"/>
</dbReference>